<evidence type="ECO:0000313" key="1">
    <source>
        <dbReference type="EMBL" id="CDS35488.1"/>
    </source>
</evidence>
<keyword evidence="2" id="KW-1185">Reference proteome</keyword>
<dbReference type="Proteomes" id="UP000017246">
    <property type="component" value="Unassembled WGS sequence"/>
</dbReference>
<name>A0A068XXC5_ECHMU</name>
<reference evidence="1" key="1">
    <citation type="journal article" date="2013" name="Nature">
        <title>The genomes of four tapeworm species reveal adaptations to parasitism.</title>
        <authorList>
            <person name="Tsai I.J."/>
            <person name="Zarowiecki M."/>
            <person name="Holroyd N."/>
            <person name="Garciarrubio A."/>
            <person name="Sanchez-Flores A."/>
            <person name="Brooks K.L."/>
            <person name="Tracey A."/>
            <person name="Bobes R.J."/>
            <person name="Fragoso G."/>
            <person name="Sciutto E."/>
            <person name="Aslett M."/>
            <person name="Beasley H."/>
            <person name="Bennett H.M."/>
            <person name="Cai J."/>
            <person name="Camicia F."/>
            <person name="Clark R."/>
            <person name="Cucher M."/>
            <person name="De Silva N."/>
            <person name="Day T.A."/>
            <person name="Deplazes P."/>
            <person name="Estrada K."/>
            <person name="Fernandez C."/>
            <person name="Holland P.W."/>
            <person name="Hou J."/>
            <person name="Hu S."/>
            <person name="Huckvale T."/>
            <person name="Hung S.S."/>
            <person name="Kamenetzky L."/>
            <person name="Keane J.A."/>
            <person name="Kiss F."/>
            <person name="Koziol U."/>
            <person name="Lambert O."/>
            <person name="Liu K."/>
            <person name="Luo X."/>
            <person name="Luo Y."/>
            <person name="Macchiaroli N."/>
            <person name="Nichol S."/>
            <person name="Paps J."/>
            <person name="Parkinson J."/>
            <person name="Pouchkina-Stantcheva N."/>
            <person name="Riddiford N."/>
            <person name="Rosenzvit M."/>
            <person name="Salinas G."/>
            <person name="Wasmuth J.D."/>
            <person name="Zamanian M."/>
            <person name="Zheng Y."/>
            <person name="Cai X."/>
            <person name="Soberon X."/>
            <person name="Olson P.D."/>
            <person name="Laclette J.P."/>
            <person name="Brehm K."/>
            <person name="Berriman M."/>
            <person name="Garciarrubio A."/>
            <person name="Bobes R.J."/>
            <person name="Fragoso G."/>
            <person name="Sanchez-Flores A."/>
            <person name="Estrada K."/>
            <person name="Cevallos M.A."/>
            <person name="Morett E."/>
            <person name="Gonzalez V."/>
            <person name="Portillo T."/>
            <person name="Ochoa-Leyva A."/>
            <person name="Jose M.V."/>
            <person name="Sciutto E."/>
            <person name="Landa A."/>
            <person name="Jimenez L."/>
            <person name="Valdes V."/>
            <person name="Carrero J.C."/>
            <person name="Larralde C."/>
            <person name="Morales-Montor J."/>
            <person name="Limon-Lason J."/>
            <person name="Soberon X."/>
            <person name="Laclette J.P."/>
        </authorList>
    </citation>
    <scope>NUCLEOTIDE SEQUENCE [LARGE SCALE GENOMIC DNA]</scope>
</reference>
<proteinExistence type="predicted"/>
<evidence type="ECO:0000313" key="2">
    <source>
        <dbReference type="Proteomes" id="UP000017246"/>
    </source>
</evidence>
<dbReference type="EMBL" id="LN902850">
    <property type="protein sequence ID" value="CDS35488.1"/>
    <property type="molecule type" value="Genomic_DNA"/>
</dbReference>
<reference evidence="1" key="2">
    <citation type="submission" date="2015-11" db="EMBL/GenBank/DDBJ databases">
        <authorList>
            <person name="Zhang Y."/>
            <person name="Guo Z."/>
        </authorList>
    </citation>
    <scope>NUCLEOTIDE SEQUENCE</scope>
</reference>
<accession>A0A068XXC5</accession>
<dbReference type="AlphaFoldDB" id="A0A068XXC5"/>
<gene>
    <name evidence="1" type="ORF">EmuJ_000295700</name>
</gene>
<protein>
    <submittedName>
        <fullName evidence="1">Phosphatase 2C beta</fullName>
    </submittedName>
</protein>
<sequence>MLGWDGASGSFEQFFEEHVQDYHGVIFEANSALRVILDPVERQLTSTASGTLSLVCPLESASHHFIAHCGD</sequence>
<organism evidence="1 2">
    <name type="scientific">Echinococcus multilocularis</name>
    <name type="common">Fox tapeworm</name>
    <dbReference type="NCBI Taxonomy" id="6211"/>
    <lineage>
        <taxon>Eukaryota</taxon>
        <taxon>Metazoa</taxon>
        <taxon>Spiralia</taxon>
        <taxon>Lophotrochozoa</taxon>
        <taxon>Platyhelminthes</taxon>
        <taxon>Cestoda</taxon>
        <taxon>Eucestoda</taxon>
        <taxon>Cyclophyllidea</taxon>
        <taxon>Taeniidae</taxon>
        <taxon>Echinococcus</taxon>
    </lineage>
</organism>